<keyword evidence="2" id="KW-1185">Reference proteome</keyword>
<protein>
    <submittedName>
        <fullName evidence="1">Uncharacterized protein</fullName>
    </submittedName>
</protein>
<organism evidence="1 2">
    <name type="scientific">Actinoplanes couchii</name>
    <dbReference type="NCBI Taxonomy" id="403638"/>
    <lineage>
        <taxon>Bacteria</taxon>
        <taxon>Bacillati</taxon>
        <taxon>Actinomycetota</taxon>
        <taxon>Actinomycetes</taxon>
        <taxon>Micromonosporales</taxon>
        <taxon>Micromonosporaceae</taxon>
        <taxon>Actinoplanes</taxon>
    </lineage>
</organism>
<reference evidence="1 2" key="1">
    <citation type="submission" date="2021-01" db="EMBL/GenBank/DDBJ databases">
        <title>Whole genome shotgun sequence of Actinoplanes couchii NBRC 106145.</title>
        <authorList>
            <person name="Komaki H."/>
            <person name="Tamura T."/>
        </authorList>
    </citation>
    <scope>NUCLEOTIDE SEQUENCE [LARGE SCALE GENOMIC DNA]</scope>
    <source>
        <strain evidence="1 2">NBRC 106145</strain>
    </source>
</reference>
<gene>
    <name evidence="1" type="ORF">Aco03nite_001930</name>
</gene>
<name>A0ABQ3WZS8_9ACTN</name>
<proteinExistence type="predicted"/>
<comment type="caution">
    <text evidence="1">The sequence shown here is derived from an EMBL/GenBank/DDBJ whole genome shotgun (WGS) entry which is preliminary data.</text>
</comment>
<dbReference type="Proteomes" id="UP000612282">
    <property type="component" value="Unassembled WGS sequence"/>
</dbReference>
<sequence length="69" mass="7620">MALSVRLLGPPATNRPYQVRSRKSWALLACLLLAERPPSRARLAGLLYPEADDPMRALRWGLTESCAGD</sequence>
<dbReference type="EMBL" id="BOMG01000004">
    <property type="protein sequence ID" value="GID51789.1"/>
    <property type="molecule type" value="Genomic_DNA"/>
</dbReference>
<evidence type="ECO:0000313" key="2">
    <source>
        <dbReference type="Proteomes" id="UP000612282"/>
    </source>
</evidence>
<evidence type="ECO:0000313" key="1">
    <source>
        <dbReference type="EMBL" id="GID51789.1"/>
    </source>
</evidence>
<accession>A0ABQ3WZS8</accession>
<dbReference type="RefSeq" id="WP_203792601.1">
    <property type="nucleotide sequence ID" value="NZ_BAAAQE010000090.1"/>
</dbReference>